<comment type="caution">
    <text evidence="1">The sequence shown here is derived from an EMBL/GenBank/DDBJ whole genome shotgun (WGS) entry which is preliminary data.</text>
</comment>
<organism evidence="1 2">
    <name type="scientific">Solanum commersonii</name>
    <name type="common">Commerson's wild potato</name>
    <name type="synonym">Commerson's nightshade</name>
    <dbReference type="NCBI Taxonomy" id="4109"/>
    <lineage>
        <taxon>Eukaryota</taxon>
        <taxon>Viridiplantae</taxon>
        <taxon>Streptophyta</taxon>
        <taxon>Embryophyta</taxon>
        <taxon>Tracheophyta</taxon>
        <taxon>Spermatophyta</taxon>
        <taxon>Magnoliopsida</taxon>
        <taxon>eudicotyledons</taxon>
        <taxon>Gunneridae</taxon>
        <taxon>Pentapetalae</taxon>
        <taxon>asterids</taxon>
        <taxon>lamiids</taxon>
        <taxon>Solanales</taxon>
        <taxon>Solanaceae</taxon>
        <taxon>Solanoideae</taxon>
        <taxon>Solaneae</taxon>
        <taxon>Solanum</taxon>
    </lineage>
</organism>
<dbReference type="EMBL" id="JACXVP010000008">
    <property type="protein sequence ID" value="KAG5589262.1"/>
    <property type="molecule type" value="Genomic_DNA"/>
</dbReference>
<gene>
    <name evidence="1" type="ORF">H5410_039776</name>
</gene>
<protein>
    <submittedName>
        <fullName evidence="1">Uncharacterized protein</fullName>
    </submittedName>
</protein>
<sequence>MIPKFEKSIKYYTKLPELEVLKFKAVKLLGNELGETAWEVSEMGFPKLKFLLIEKKGMQMKMRRGETELNVTTLEADESRLLFVKNAGDDANFCCKDSHSGVTKQMMEIPVQESTKFQAKKK</sequence>
<evidence type="ECO:0000313" key="2">
    <source>
        <dbReference type="Proteomes" id="UP000824120"/>
    </source>
</evidence>
<dbReference type="AlphaFoldDB" id="A0A9J5XQL2"/>
<evidence type="ECO:0000313" key="1">
    <source>
        <dbReference type="EMBL" id="KAG5589262.1"/>
    </source>
</evidence>
<dbReference type="Proteomes" id="UP000824120">
    <property type="component" value="Chromosome 8"/>
</dbReference>
<reference evidence="1 2" key="1">
    <citation type="submission" date="2020-09" db="EMBL/GenBank/DDBJ databases">
        <title>De no assembly of potato wild relative species, Solanum commersonii.</title>
        <authorList>
            <person name="Cho K."/>
        </authorList>
    </citation>
    <scope>NUCLEOTIDE SEQUENCE [LARGE SCALE GENOMIC DNA]</scope>
    <source>
        <strain evidence="1">LZ3.2</strain>
        <tissue evidence="1">Leaf</tissue>
    </source>
</reference>
<accession>A0A9J5XQL2</accession>
<dbReference type="OrthoDB" id="1306040at2759"/>
<name>A0A9J5XQL2_SOLCO</name>
<proteinExistence type="predicted"/>
<keyword evidence="2" id="KW-1185">Reference proteome</keyword>